<dbReference type="AlphaFoldDB" id="A0A517SXK4"/>
<organism evidence="1 2">
    <name type="scientific">Stieleria bergensis</name>
    <dbReference type="NCBI Taxonomy" id="2528025"/>
    <lineage>
        <taxon>Bacteria</taxon>
        <taxon>Pseudomonadati</taxon>
        <taxon>Planctomycetota</taxon>
        <taxon>Planctomycetia</taxon>
        <taxon>Pirellulales</taxon>
        <taxon>Pirellulaceae</taxon>
        <taxon>Stieleria</taxon>
    </lineage>
</organism>
<gene>
    <name evidence="1" type="ORF">SV7mr_33920</name>
</gene>
<protein>
    <submittedName>
        <fullName evidence="1">Uncharacterized protein</fullName>
    </submittedName>
</protein>
<keyword evidence="2" id="KW-1185">Reference proteome</keyword>
<dbReference type="EMBL" id="CP036272">
    <property type="protein sequence ID" value="QDT60864.1"/>
    <property type="molecule type" value="Genomic_DNA"/>
</dbReference>
<accession>A0A517SXK4</accession>
<evidence type="ECO:0000313" key="2">
    <source>
        <dbReference type="Proteomes" id="UP000315003"/>
    </source>
</evidence>
<sequence length="65" mass="7228">MFTKTLAVYGGATICCILMKENTRDRMSLTSMVGLPIGTQAPDNFPLYRPCTFPRNSDVRSRAGR</sequence>
<dbReference type="Proteomes" id="UP000315003">
    <property type="component" value="Chromosome"/>
</dbReference>
<name>A0A517SXK4_9BACT</name>
<reference evidence="1 2" key="1">
    <citation type="submission" date="2019-02" db="EMBL/GenBank/DDBJ databases">
        <title>Deep-cultivation of Planctomycetes and their phenomic and genomic characterization uncovers novel biology.</title>
        <authorList>
            <person name="Wiegand S."/>
            <person name="Jogler M."/>
            <person name="Boedeker C."/>
            <person name="Pinto D."/>
            <person name="Vollmers J."/>
            <person name="Rivas-Marin E."/>
            <person name="Kohn T."/>
            <person name="Peeters S.H."/>
            <person name="Heuer A."/>
            <person name="Rast P."/>
            <person name="Oberbeckmann S."/>
            <person name="Bunk B."/>
            <person name="Jeske O."/>
            <person name="Meyerdierks A."/>
            <person name="Storesund J.E."/>
            <person name="Kallscheuer N."/>
            <person name="Luecker S."/>
            <person name="Lage O.M."/>
            <person name="Pohl T."/>
            <person name="Merkel B.J."/>
            <person name="Hornburger P."/>
            <person name="Mueller R.-W."/>
            <person name="Bruemmer F."/>
            <person name="Labrenz M."/>
            <person name="Spormann A.M."/>
            <person name="Op den Camp H."/>
            <person name="Overmann J."/>
            <person name="Amann R."/>
            <person name="Jetten M.S.M."/>
            <person name="Mascher T."/>
            <person name="Medema M.H."/>
            <person name="Devos D.P."/>
            <person name="Kaster A.-K."/>
            <person name="Ovreas L."/>
            <person name="Rohde M."/>
            <person name="Galperin M.Y."/>
            <person name="Jogler C."/>
        </authorList>
    </citation>
    <scope>NUCLEOTIDE SEQUENCE [LARGE SCALE GENOMIC DNA]</scope>
    <source>
        <strain evidence="1 2">SV_7m_r</strain>
    </source>
</reference>
<evidence type="ECO:0000313" key="1">
    <source>
        <dbReference type="EMBL" id="QDT60864.1"/>
    </source>
</evidence>
<proteinExistence type="predicted"/>